<organism evidence="5 6">
    <name type="scientific">Vitis vinifera</name>
    <name type="common">Grape</name>
    <dbReference type="NCBI Taxonomy" id="29760"/>
    <lineage>
        <taxon>Eukaryota</taxon>
        <taxon>Viridiplantae</taxon>
        <taxon>Streptophyta</taxon>
        <taxon>Embryophyta</taxon>
        <taxon>Tracheophyta</taxon>
        <taxon>Spermatophyta</taxon>
        <taxon>Magnoliopsida</taxon>
        <taxon>eudicotyledons</taxon>
        <taxon>Gunneridae</taxon>
        <taxon>Pentapetalae</taxon>
        <taxon>rosids</taxon>
        <taxon>Vitales</taxon>
        <taxon>Vitaceae</taxon>
        <taxon>Viteae</taxon>
        <taxon>Vitis</taxon>
    </lineage>
</organism>
<comment type="caution">
    <text evidence="5">The sequence shown here is derived from an EMBL/GenBank/DDBJ whole genome shotgun (WGS) entry which is preliminary data.</text>
</comment>
<keyword evidence="3" id="KW-0539">Nucleus</keyword>
<dbReference type="Proteomes" id="UP000288805">
    <property type="component" value="Unassembled WGS sequence"/>
</dbReference>
<evidence type="ECO:0000256" key="1">
    <source>
        <dbReference type="ARBA" id="ARBA00004123"/>
    </source>
</evidence>
<gene>
    <name evidence="5" type="primary">CSU2_0</name>
    <name evidence="5" type="ORF">CK203_017432</name>
</gene>
<name>A0A438IXZ3_VITVI</name>
<dbReference type="GO" id="GO:0005634">
    <property type="term" value="C:nucleus"/>
    <property type="evidence" value="ECO:0007669"/>
    <property type="project" value="UniProtKB-SubCell"/>
</dbReference>
<comment type="subcellular location">
    <subcellularLocation>
        <location evidence="1">Nucleus</location>
    </subcellularLocation>
</comment>
<dbReference type="PANTHER" id="PTHR13486">
    <property type="entry name" value="TELOMERE LENGTH AND SILENCING PROTEIN 1 TLS1 FAMILY MEMBER"/>
    <property type="match status" value="1"/>
</dbReference>
<reference evidence="5 6" key="1">
    <citation type="journal article" date="2018" name="PLoS Genet.">
        <title>Population sequencing reveals clonal diversity and ancestral inbreeding in the grapevine cultivar Chardonnay.</title>
        <authorList>
            <person name="Roach M.J."/>
            <person name="Johnson D.L."/>
            <person name="Bohlmann J."/>
            <person name="van Vuuren H.J."/>
            <person name="Jones S.J."/>
            <person name="Pretorius I.S."/>
            <person name="Schmidt S.A."/>
            <person name="Borneman A.R."/>
        </authorList>
    </citation>
    <scope>NUCLEOTIDE SEQUENCE [LARGE SCALE GENOMIC DNA]</scope>
    <source>
        <strain evidence="6">cv. Chardonnay</strain>
        <tissue evidence="5">Leaf</tissue>
    </source>
</reference>
<protein>
    <submittedName>
        <fullName evidence="5">Protein COP1 suppressor 2</fullName>
    </submittedName>
</protein>
<dbReference type="PANTHER" id="PTHR13486:SF2">
    <property type="entry name" value="SPLICING FACTOR C9ORF78"/>
    <property type="match status" value="1"/>
</dbReference>
<evidence type="ECO:0000256" key="2">
    <source>
        <dbReference type="ARBA" id="ARBA00007643"/>
    </source>
</evidence>
<dbReference type="EMBL" id="QGNW01000075">
    <property type="protein sequence ID" value="RVX01549.1"/>
    <property type="molecule type" value="Genomic_DNA"/>
</dbReference>
<proteinExistence type="inferred from homology"/>
<comment type="similarity">
    <text evidence="2">Belongs to the TLS1 family.</text>
</comment>
<evidence type="ECO:0000313" key="6">
    <source>
        <dbReference type="Proteomes" id="UP000288805"/>
    </source>
</evidence>
<dbReference type="InterPro" id="IPR010756">
    <property type="entry name" value="Tls1-like"/>
</dbReference>
<dbReference type="AlphaFoldDB" id="A0A438IXZ3"/>
<evidence type="ECO:0000256" key="3">
    <source>
        <dbReference type="ARBA" id="ARBA00023242"/>
    </source>
</evidence>
<sequence length="159" mass="17291">MTKPKTITTLKMKKKGGGEIPSETKGKEIGIPAIPTLQTTGVTPTKKVAEKMKFLMGTRRKLVLQDTFAQETAVMVEDPNIIGKEKGRNIDATNQVGNDLKRADDELYVVPEHLKSHGKEVGFVLGVLSYPRISSSVPRSAILARLSPLLAVDRSLLGL</sequence>
<evidence type="ECO:0000256" key="4">
    <source>
        <dbReference type="SAM" id="MobiDB-lite"/>
    </source>
</evidence>
<feature type="region of interest" description="Disordered" evidence="4">
    <location>
        <begin position="1"/>
        <end position="26"/>
    </location>
</feature>
<accession>A0A438IXZ3</accession>
<evidence type="ECO:0000313" key="5">
    <source>
        <dbReference type="EMBL" id="RVX01549.1"/>
    </source>
</evidence>